<evidence type="ECO:0000256" key="2">
    <source>
        <dbReference type="ARBA" id="ARBA00022723"/>
    </source>
</evidence>
<evidence type="ECO:0000256" key="1">
    <source>
        <dbReference type="ARBA" id="ARBA00022670"/>
    </source>
</evidence>
<dbReference type="EC" id="3.4.24.-" evidence="13"/>
<dbReference type="SMART" id="SM00137">
    <property type="entry name" value="MAM"/>
    <property type="match status" value="3"/>
</dbReference>
<evidence type="ECO:0000256" key="3">
    <source>
        <dbReference type="ARBA" id="ARBA00022729"/>
    </source>
</evidence>
<keyword evidence="10" id="KW-0325">Glycoprotein</keyword>
<dbReference type="InterPro" id="IPR000436">
    <property type="entry name" value="Sushi_SCR_CCP_dom"/>
</dbReference>
<dbReference type="Pfam" id="PF00084">
    <property type="entry name" value="Sushi"/>
    <property type="match status" value="1"/>
</dbReference>
<dbReference type="PRINTS" id="PR00480">
    <property type="entry name" value="ASTACIN"/>
</dbReference>
<dbReference type="FunFam" id="2.60.120.200:FF:000182">
    <property type="entry name" value="MAM and LDL-receptor class A domain-containing protein 1"/>
    <property type="match status" value="1"/>
</dbReference>
<keyword evidence="5 12" id="KW-0378">Hydrolase</keyword>
<name>A0A7E6F1N3_9MOLL</name>
<dbReference type="InterPro" id="IPR000998">
    <property type="entry name" value="MAM_dom"/>
</dbReference>
<dbReference type="PANTHER" id="PTHR23282:SF142">
    <property type="entry name" value="MAM DOMAIN-CONTAINING PROTEIN"/>
    <property type="match status" value="1"/>
</dbReference>
<dbReference type="PANTHER" id="PTHR23282">
    <property type="entry name" value="APICAL ENDOSOMAL GLYCOPROTEIN PRECURSOR"/>
    <property type="match status" value="1"/>
</dbReference>
<dbReference type="InterPro" id="IPR001506">
    <property type="entry name" value="Peptidase_M12A"/>
</dbReference>
<keyword evidence="8" id="KW-0865">Zymogen</keyword>
<dbReference type="SUPFAM" id="SSF49899">
    <property type="entry name" value="Concanavalin A-like lectins/glucanases"/>
    <property type="match status" value="3"/>
</dbReference>
<feature type="domain" description="MAM" evidence="14">
    <location>
        <begin position="505"/>
        <end position="663"/>
    </location>
</feature>
<proteinExistence type="predicted"/>
<dbReference type="GO" id="GO:0016020">
    <property type="term" value="C:membrane"/>
    <property type="evidence" value="ECO:0007669"/>
    <property type="project" value="InterPro"/>
</dbReference>
<dbReference type="CDD" id="cd06263">
    <property type="entry name" value="MAM"/>
    <property type="match status" value="3"/>
</dbReference>
<feature type="active site" evidence="12">
    <location>
        <position position="152"/>
    </location>
</feature>
<dbReference type="Pfam" id="PF00629">
    <property type="entry name" value="MAM"/>
    <property type="match status" value="3"/>
</dbReference>
<evidence type="ECO:0000256" key="5">
    <source>
        <dbReference type="ARBA" id="ARBA00022801"/>
    </source>
</evidence>
<dbReference type="GO" id="GO:0006508">
    <property type="term" value="P:proteolysis"/>
    <property type="evidence" value="ECO:0007669"/>
    <property type="project" value="UniProtKB-KW"/>
</dbReference>
<evidence type="ECO:0000256" key="8">
    <source>
        <dbReference type="ARBA" id="ARBA00023145"/>
    </source>
</evidence>
<accession>A0A7E6F1N3</accession>
<evidence type="ECO:0000256" key="11">
    <source>
        <dbReference type="PROSITE-ProRule" id="PRU00302"/>
    </source>
</evidence>
<comment type="cofactor">
    <cofactor evidence="12 13">
        <name>Zn(2+)</name>
        <dbReference type="ChEBI" id="CHEBI:29105"/>
    </cofactor>
    <text evidence="12 13">Binds 1 zinc ion per subunit.</text>
</comment>
<feature type="domain" description="MAM" evidence="14">
    <location>
        <begin position="666"/>
        <end position="822"/>
    </location>
</feature>
<evidence type="ECO:0000256" key="10">
    <source>
        <dbReference type="ARBA" id="ARBA00023180"/>
    </source>
</evidence>
<dbReference type="InterPro" id="IPR013320">
    <property type="entry name" value="ConA-like_dom_sf"/>
</dbReference>
<keyword evidence="9 11" id="KW-1015">Disulfide bond</keyword>
<evidence type="ECO:0000313" key="17">
    <source>
        <dbReference type="Proteomes" id="UP000515154"/>
    </source>
</evidence>
<dbReference type="FunFam" id="3.40.390.10:FF:000015">
    <property type="entry name" value="Meprin A subunit"/>
    <property type="match status" value="1"/>
</dbReference>
<dbReference type="GO" id="GO:0004222">
    <property type="term" value="F:metalloendopeptidase activity"/>
    <property type="evidence" value="ECO:0007669"/>
    <property type="project" value="UniProtKB-UniRule"/>
</dbReference>
<dbReference type="KEGG" id="osn:115214777"/>
<keyword evidence="2 12" id="KW-0479">Metal-binding</keyword>
<evidence type="ECO:0000256" key="9">
    <source>
        <dbReference type="ARBA" id="ARBA00023157"/>
    </source>
</evidence>
<organism evidence="17 18">
    <name type="scientific">Octopus sinensis</name>
    <name type="common">East Asian common octopus</name>
    <dbReference type="NCBI Taxonomy" id="2607531"/>
    <lineage>
        <taxon>Eukaryota</taxon>
        <taxon>Metazoa</taxon>
        <taxon>Spiralia</taxon>
        <taxon>Lophotrochozoa</taxon>
        <taxon>Mollusca</taxon>
        <taxon>Cephalopoda</taxon>
        <taxon>Coleoidea</taxon>
        <taxon>Octopodiformes</taxon>
        <taxon>Octopoda</taxon>
        <taxon>Incirrata</taxon>
        <taxon>Octopodidae</taxon>
        <taxon>Octopus</taxon>
    </lineage>
</organism>
<dbReference type="PROSITE" id="PS50923">
    <property type="entry name" value="SUSHI"/>
    <property type="match status" value="1"/>
</dbReference>
<feature type="binding site" evidence="12">
    <location>
        <position position="155"/>
    </location>
    <ligand>
        <name>Zn(2+)</name>
        <dbReference type="ChEBI" id="CHEBI:29105"/>
        <note>catalytic</note>
    </ligand>
</feature>
<dbReference type="SMART" id="SM00032">
    <property type="entry name" value="CCP"/>
    <property type="match status" value="1"/>
</dbReference>
<dbReference type="PROSITE" id="PS00740">
    <property type="entry name" value="MAM_1"/>
    <property type="match status" value="1"/>
</dbReference>
<evidence type="ECO:0000313" key="18">
    <source>
        <dbReference type="RefSeq" id="XP_036361185.1"/>
    </source>
</evidence>
<evidence type="ECO:0000259" key="15">
    <source>
        <dbReference type="PROSITE" id="PS50923"/>
    </source>
</evidence>
<keyword evidence="7 12" id="KW-0482">Metalloprotease</keyword>
<dbReference type="InterPro" id="IPR035976">
    <property type="entry name" value="Sushi/SCR/CCP_sf"/>
</dbReference>
<protein>
    <recommendedName>
        <fullName evidence="13">Metalloendopeptidase</fullName>
        <ecNumber evidence="13">3.4.24.-</ecNumber>
    </recommendedName>
</protein>
<evidence type="ECO:0000256" key="4">
    <source>
        <dbReference type="ARBA" id="ARBA00022737"/>
    </source>
</evidence>
<dbReference type="SUPFAM" id="SSF57535">
    <property type="entry name" value="Complement control module/SCR domain"/>
    <property type="match status" value="1"/>
</dbReference>
<feature type="domain" description="MAM" evidence="14">
    <location>
        <begin position="318"/>
        <end position="477"/>
    </location>
</feature>
<keyword evidence="4" id="KW-0677">Repeat</keyword>
<feature type="binding site" evidence="12">
    <location>
        <position position="151"/>
    </location>
    <ligand>
        <name>Zn(2+)</name>
        <dbReference type="ChEBI" id="CHEBI:29105"/>
        <note>catalytic</note>
    </ligand>
</feature>
<dbReference type="SUPFAM" id="SSF55486">
    <property type="entry name" value="Metalloproteases ('zincins'), catalytic domain"/>
    <property type="match status" value="1"/>
</dbReference>
<dbReference type="PROSITE" id="PS50060">
    <property type="entry name" value="MAM_2"/>
    <property type="match status" value="3"/>
</dbReference>
<gene>
    <name evidence="18" type="primary">LOC115214777</name>
</gene>
<dbReference type="InterPro" id="IPR024079">
    <property type="entry name" value="MetalloPept_cat_dom_sf"/>
</dbReference>
<keyword evidence="17" id="KW-1185">Reference proteome</keyword>
<dbReference type="Gene3D" id="2.60.120.200">
    <property type="match status" value="3"/>
</dbReference>
<dbReference type="InterPro" id="IPR006026">
    <property type="entry name" value="Peptidase_Metallo"/>
</dbReference>
<dbReference type="Gene3D" id="2.10.70.10">
    <property type="entry name" value="Complement Module, domain 1"/>
    <property type="match status" value="1"/>
</dbReference>
<dbReference type="Proteomes" id="UP000515154">
    <property type="component" value="Linkage group LG8"/>
</dbReference>
<dbReference type="Pfam" id="PF01400">
    <property type="entry name" value="Astacin"/>
    <property type="match status" value="1"/>
</dbReference>
<dbReference type="CDD" id="cd04280">
    <property type="entry name" value="ZnMc_astacin_like"/>
    <property type="match status" value="1"/>
</dbReference>
<feature type="domain" description="Peptidase M12A" evidence="16">
    <location>
        <begin position="61"/>
        <end position="255"/>
    </location>
</feature>
<keyword evidence="3" id="KW-0732">Signal</keyword>
<dbReference type="CDD" id="cd00033">
    <property type="entry name" value="CCP"/>
    <property type="match status" value="1"/>
</dbReference>
<dbReference type="InterPro" id="IPR051560">
    <property type="entry name" value="MAM_domain-containing"/>
</dbReference>
<keyword evidence="1 12" id="KW-0645">Protease</keyword>
<feature type="domain" description="Sushi" evidence="15">
    <location>
        <begin position="257"/>
        <end position="314"/>
    </location>
</feature>
<evidence type="ECO:0000256" key="12">
    <source>
        <dbReference type="PROSITE-ProRule" id="PRU01211"/>
    </source>
</evidence>
<dbReference type="GO" id="GO:0008270">
    <property type="term" value="F:zinc ion binding"/>
    <property type="evidence" value="ECO:0007669"/>
    <property type="project" value="UniProtKB-UniRule"/>
</dbReference>
<evidence type="ECO:0000256" key="7">
    <source>
        <dbReference type="ARBA" id="ARBA00023049"/>
    </source>
</evidence>
<dbReference type="AlphaFoldDB" id="A0A7E6F1N3"/>
<reference evidence="18" key="1">
    <citation type="submission" date="2025-08" db="UniProtKB">
        <authorList>
            <consortium name="RefSeq"/>
        </authorList>
    </citation>
    <scope>IDENTIFICATION</scope>
</reference>
<feature type="disulfide bond" evidence="11">
    <location>
        <begin position="285"/>
        <end position="312"/>
    </location>
</feature>
<dbReference type="InterPro" id="IPR034035">
    <property type="entry name" value="Astacin-like_dom"/>
</dbReference>
<evidence type="ECO:0000256" key="13">
    <source>
        <dbReference type="RuleBase" id="RU361183"/>
    </source>
</evidence>
<dbReference type="PROSITE" id="PS51864">
    <property type="entry name" value="ASTACIN"/>
    <property type="match status" value="1"/>
</dbReference>
<dbReference type="Gene3D" id="3.40.390.10">
    <property type="entry name" value="Collagenase (Catalytic Domain)"/>
    <property type="match status" value="1"/>
</dbReference>
<evidence type="ECO:0000259" key="14">
    <source>
        <dbReference type="PROSITE" id="PS50060"/>
    </source>
</evidence>
<evidence type="ECO:0000256" key="6">
    <source>
        <dbReference type="ARBA" id="ARBA00022833"/>
    </source>
</evidence>
<evidence type="ECO:0000259" key="16">
    <source>
        <dbReference type="PROSITE" id="PS51864"/>
    </source>
</evidence>
<comment type="caution">
    <text evidence="11">Lacks conserved residue(s) required for the propagation of feature annotation.</text>
</comment>
<dbReference type="RefSeq" id="XP_036361185.1">
    <property type="nucleotide sequence ID" value="XM_036505292.1"/>
</dbReference>
<sequence length="822" mass="93485">MTKLSGLYLLWVSFAFRTAFTYPYGKTYFSLLFGDSFPEENVAVDNTFLTQGDILMDVRRNAVREHNTVWLRRVVPFTVDTVFPASTLEQIRLAIQEIEQFSCVRFQPRQNEIDYIRIRNISGCYSPVGRRGGPQDVSIGNGCESQGTIIHELMHALGFWHEHTRPDRDLYITIIKENIAESHTQNFQKMTFDEVDTLGAPYDYGSIMHYALNAFAVDRSKWTMIPKLPTSTEIGQRKHLSKIDIYKLNKLYNCNISHCQRLSTPLHGFKQGDDYSVGKVVYFFCQTGFVLVGSSERFCKDTGDWTGNNPVCLLLSVEYCNIDKSDLCGWRQDRTDQLDWTWSHSSTPTMNTGPNNDHTMDNSKGSYLYLESSSPVSPGQKARLISTIFRPYSSDMCLRFWYHMFGSSMGELRVYLRIRSRDSNIFSIRGDQGKEWRVADVVIKSTVNFQIVIEAISGPSFRSDIAIDDILITTCTEMQEYKRLLKNTIQKSISQLTGIGLLKRQRCNFDDDLCGWTQEQNDIFDWTHHYGPTTTIGTGPSCDRTNCIMGKYLYIEASAPRMRGDYSAIYSPVFQGLSTKCITFYYNMHGISMGTLNVYVKNSTGPHLVWTKSNNQGPIWHYATIDFTSISPFQVVFEGVRGYSFKSDMAFDDFTLDPGYCIEHSVTCDFQRDLCSWIQDTRDKFEWIRHSGPTGTPGTGPNTDHSGTNGYYLYIETSAPRIGGDVARIMSPVLPPVTGGYCFEMAYFMFGSHVSMLTVSLRNHNRETILWIRSGNIGPYWNITRIGFSVSESSQLIIAGVVGESYRSDIAIDDTVLTRGPC</sequence>
<keyword evidence="6 12" id="KW-0862">Zinc</keyword>
<feature type="binding site" evidence="12">
    <location>
        <position position="161"/>
    </location>
    <ligand>
        <name>Zn(2+)</name>
        <dbReference type="ChEBI" id="CHEBI:29105"/>
        <note>catalytic</note>
    </ligand>
</feature>
<dbReference type="SMART" id="SM00235">
    <property type="entry name" value="ZnMc"/>
    <property type="match status" value="1"/>
</dbReference>
<keyword evidence="11" id="KW-0768">Sushi</keyword>